<reference evidence="1 2" key="1">
    <citation type="submission" date="2017-04" db="EMBL/GenBank/DDBJ databases">
        <authorList>
            <person name="Afonso C.L."/>
            <person name="Miller P.J."/>
            <person name="Scott M.A."/>
            <person name="Spackman E."/>
            <person name="Goraichik I."/>
            <person name="Dimitrov K.M."/>
            <person name="Suarez D.L."/>
            <person name="Swayne D.E."/>
        </authorList>
    </citation>
    <scope>NUCLEOTIDE SEQUENCE [LARGE SCALE GENOMIC DNA]</scope>
    <source>
        <strain evidence="1 2">11</strain>
    </source>
</reference>
<dbReference type="Proteomes" id="UP000193834">
    <property type="component" value="Unassembled WGS sequence"/>
</dbReference>
<organism evidence="1 2">
    <name type="scientific">Paenibacillus aquistagni</name>
    <dbReference type="NCBI Taxonomy" id="1852522"/>
    <lineage>
        <taxon>Bacteria</taxon>
        <taxon>Bacillati</taxon>
        <taxon>Bacillota</taxon>
        <taxon>Bacilli</taxon>
        <taxon>Bacillales</taxon>
        <taxon>Paenibacillaceae</taxon>
        <taxon>Paenibacillus</taxon>
    </lineage>
</organism>
<name>A0A1X7LCV4_9BACL</name>
<keyword evidence="2" id="KW-1185">Reference proteome</keyword>
<dbReference type="STRING" id="1852522.SAMN06295960_3243"/>
<proteinExistence type="predicted"/>
<dbReference type="AlphaFoldDB" id="A0A1X7LCV4"/>
<dbReference type="RefSeq" id="WP_085495771.1">
    <property type="nucleotide sequence ID" value="NZ_FXAZ01000004.1"/>
</dbReference>
<sequence length="133" mass="14838">MEQSVLRFQFKDAAGLSHAFDTLQELGYDPVREQGHLLHIHIERQDLTSALEIAEACGGQLVEEAGRSEMNVMDEAYGMHMIPIPAHLVNEDWADDAAYAVVDPRGDDLSHREEEAIGWDDELSNQFPGGVHL</sequence>
<gene>
    <name evidence="1" type="ORF">SAMN06295960_3243</name>
</gene>
<evidence type="ECO:0000313" key="1">
    <source>
        <dbReference type="EMBL" id="SMG51304.1"/>
    </source>
</evidence>
<evidence type="ECO:0000313" key="2">
    <source>
        <dbReference type="Proteomes" id="UP000193834"/>
    </source>
</evidence>
<accession>A0A1X7LCV4</accession>
<dbReference type="OrthoDB" id="2661156at2"/>
<protein>
    <submittedName>
        <fullName evidence="1">Uncharacterized protein</fullName>
    </submittedName>
</protein>
<dbReference type="EMBL" id="FXAZ01000004">
    <property type="protein sequence ID" value="SMG51304.1"/>
    <property type="molecule type" value="Genomic_DNA"/>
</dbReference>